<keyword evidence="4" id="KW-1185">Reference proteome</keyword>
<dbReference type="InterPro" id="IPR001633">
    <property type="entry name" value="EAL_dom"/>
</dbReference>
<evidence type="ECO:0000313" key="3">
    <source>
        <dbReference type="EMBL" id="NDW20431.1"/>
    </source>
</evidence>
<dbReference type="EMBL" id="JAAAWP010000001">
    <property type="protein sequence ID" value="NDW20431.1"/>
    <property type="molecule type" value="Genomic_DNA"/>
</dbReference>
<dbReference type="InterPro" id="IPR000160">
    <property type="entry name" value="GGDEF_dom"/>
</dbReference>
<proteinExistence type="predicted"/>
<dbReference type="AlphaFoldDB" id="A0A6L9MRD8"/>
<dbReference type="Gene3D" id="3.30.70.270">
    <property type="match status" value="1"/>
</dbReference>
<dbReference type="SMART" id="SM00267">
    <property type="entry name" value="GGDEF"/>
    <property type="match status" value="1"/>
</dbReference>
<dbReference type="PANTHER" id="PTHR33121:SF70">
    <property type="entry name" value="SIGNALING PROTEIN YKOW"/>
    <property type="match status" value="1"/>
</dbReference>
<dbReference type="Pfam" id="PF00563">
    <property type="entry name" value="EAL"/>
    <property type="match status" value="1"/>
</dbReference>
<protein>
    <submittedName>
        <fullName evidence="3">EAL domain-containing protein</fullName>
    </submittedName>
</protein>
<dbReference type="CDD" id="cd01948">
    <property type="entry name" value="EAL"/>
    <property type="match status" value="1"/>
</dbReference>
<gene>
    <name evidence="3" type="ORF">GTW09_02680</name>
</gene>
<sequence>MSRTHTSLATIPNRFAFIDSVSKVASQCSELSLMLVDVVRFSDVTTSLGITVGDQFLLEIANRIQSLFGKDVSIGRISGDVFGVVFPNVSNEASLRYSFDYLVEHFKVPMHYEDNAFMADFNVGVVCSNDTHWVNSEVDTPRFDITAFVSRAEAALKQAKENKYENYFSLALKDKADTGRSLALKADLKRALSQNELELYYQPKVDLQTLQVVGAECLLRWNHPLDGVLFPGPLIEAAESYNMMNELGYWTLEQAFRTLAEFEALKLQLSLSVNISPTQLYDNQLIPTLHMLSKSYDIPMSRLELELTEDIALSNSLMVKKQLDELRSLDISISVDDFGKGYSNLAYIRDLHLDALKIDKAFVMELEEAGVNRAIIEAVKIIGEAKGCKVVAEGVETVEQLHILRDIGITDGQGYLFSKAVPLKKFVTLAQQEVIIGSSPTRKQA</sequence>
<dbReference type="InterPro" id="IPR035919">
    <property type="entry name" value="EAL_sf"/>
</dbReference>
<feature type="domain" description="EAL" evidence="1">
    <location>
        <begin position="181"/>
        <end position="434"/>
    </location>
</feature>
<evidence type="ECO:0000259" key="2">
    <source>
        <dbReference type="PROSITE" id="PS50887"/>
    </source>
</evidence>
<feature type="domain" description="GGDEF" evidence="2">
    <location>
        <begin position="29"/>
        <end position="173"/>
    </location>
</feature>
<dbReference type="Proteomes" id="UP000478837">
    <property type="component" value="Unassembled WGS sequence"/>
</dbReference>
<evidence type="ECO:0000313" key="4">
    <source>
        <dbReference type="Proteomes" id="UP000478837"/>
    </source>
</evidence>
<reference evidence="3 4" key="1">
    <citation type="submission" date="2020-01" db="EMBL/GenBank/DDBJ databases">
        <title>Genomes of bacteria type strains.</title>
        <authorList>
            <person name="Chen J."/>
            <person name="Zhu S."/>
            <person name="Yang J."/>
        </authorList>
    </citation>
    <scope>NUCLEOTIDE SEQUENCE [LARGE SCALE GENOMIC DNA]</scope>
    <source>
        <strain evidence="3 4">LMG 22958</strain>
    </source>
</reference>
<dbReference type="PANTHER" id="PTHR33121">
    <property type="entry name" value="CYCLIC DI-GMP PHOSPHODIESTERASE PDEF"/>
    <property type="match status" value="1"/>
</dbReference>
<dbReference type="GO" id="GO:0071111">
    <property type="term" value="F:cyclic-guanylate-specific phosphodiesterase activity"/>
    <property type="evidence" value="ECO:0007669"/>
    <property type="project" value="InterPro"/>
</dbReference>
<dbReference type="NCBIfam" id="TIGR00254">
    <property type="entry name" value="GGDEF"/>
    <property type="match status" value="1"/>
</dbReference>
<dbReference type="RefSeq" id="WP_163109823.1">
    <property type="nucleotide sequence ID" value="NZ_JAAAWP010000001.1"/>
</dbReference>
<dbReference type="SUPFAM" id="SSF55073">
    <property type="entry name" value="Nucleotide cyclase"/>
    <property type="match status" value="1"/>
</dbReference>
<dbReference type="InterPro" id="IPR043128">
    <property type="entry name" value="Rev_trsase/Diguanyl_cyclase"/>
</dbReference>
<dbReference type="InterPro" id="IPR050706">
    <property type="entry name" value="Cyclic-di-GMP_PDE-like"/>
</dbReference>
<organism evidence="3 4">
    <name type="scientific">Alteromonas hispanica</name>
    <dbReference type="NCBI Taxonomy" id="315421"/>
    <lineage>
        <taxon>Bacteria</taxon>
        <taxon>Pseudomonadati</taxon>
        <taxon>Pseudomonadota</taxon>
        <taxon>Gammaproteobacteria</taxon>
        <taxon>Alteromonadales</taxon>
        <taxon>Alteromonadaceae</taxon>
        <taxon>Alteromonas/Salinimonas group</taxon>
        <taxon>Alteromonas</taxon>
    </lineage>
</organism>
<dbReference type="Gene3D" id="3.20.20.450">
    <property type="entry name" value="EAL domain"/>
    <property type="match status" value="1"/>
</dbReference>
<name>A0A6L9MRD8_9ALTE</name>
<dbReference type="PROSITE" id="PS50887">
    <property type="entry name" value="GGDEF"/>
    <property type="match status" value="1"/>
</dbReference>
<comment type="caution">
    <text evidence="3">The sequence shown here is derived from an EMBL/GenBank/DDBJ whole genome shotgun (WGS) entry which is preliminary data.</text>
</comment>
<dbReference type="PROSITE" id="PS50883">
    <property type="entry name" value="EAL"/>
    <property type="match status" value="1"/>
</dbReference>
<evidence type="ECO:0000259" key="1">
    <source>
        <dbReference type="PROSITE" id="PS50883"/>
    </source>
</evidence>
<dbReference type="SUPFAM" id="SSF141868">
    <property type="entry name" value="EAL domain-like"/>
    <property type="match status" value="1"/>
</dbReference>
<accession>A0A6L9MRD8</accession>
<dbReference type="SMART" id="SM00052">
    <property type="entry name" value="EAL"/>
    <property type="match status" value="1"/>
</dbReference>
<dbReference type="CDD" id="cd01949">
    <property type="entry name" value="GGDEF"/>
    <property type="match status" value="1"/>
</dbReference>
<dbReference type="Pfam" id="PF00990">
    <property type="entry name" value="GGDEF"/>
    <property type="match status" value="1"/>
</dbReference>
<dbReference type="InterPro" id="IPR029787">
    <property type="entry name" value="Nucleotide_cyclase"/>
</dbReference>